<dbReference type="HOGENOM" id="CLU_2369900_0_0_7"/>
<organism evidence="2 3">
    <name type="scientific">Myxococcus fulvus (strain ATCC BAA-855 / HW-1)</name>
    <dbReference type="NCBI Taxonomy" id="483219"/>
    <lineage>
        <taxon>Bacteria</taxon>
        <taxon>Pseudomonadati</taxon>
        <taxon>Myxococcota</taxon>
        <taxon>Myxococcia</taxon>
        <taxon>Myxococcales</taxon>
        <taxon>Cystobacterineae</taxon>
        <taxon>Myxococcaceae</taxon>
        <taxon>Myxococcus</taxon>
    </lineage>
</organism>
<evidence type="ECO:0000313" key="3">
    <source>
        <dbReference type="Proteomes" id="UP000000488"/>
    </source>
</evidence>
<evidence type="ECO:0000256" key="1">
    <source>
        <dbReference type="SAM" id="MobiDB-lite"/>
    </source>
</evidence>
<dbReference type="KEGG" id="mfu:LILAB_10880"/>
<dbReference type="Proteomes" id="UP000000488">
    <property type="component" value="Chromosome"/>
</dbReference>
<dbReference type="AlphaFoldDB" id="F8CNS0"/>
<keyword evidence="2" id="KW-0489">Methyltransferase</keyword>
<dbReference type="GO" id="GO:0008168">
    <property type="term" value="F:methyltransferase activity"/>
    <property type="evidence" value="ECO:0007669"/>
    <property type="project" value="UniProtKB-KW"/>
</dbReference>
<reference evidence="2 3" key="1">
    <citation type="journal article" date="2011" name="J. Bacteriol.">
        <title>Genome sequence of the halotolerant marine bacterium Myxococcus fulvus HW-1.</title>
        <authorList>
            <person name="Li Z.F."/>
            <person name="Li X."/>
            <person name="Liu H."/>
            <person name="Liu X."/>
            <person name="Han K."/>
            <person name="Wu Z.H."/>
            <person name="Hu W."/>
            <person name="Li F.F."/>
            <person name="Li Y.Z."/>
        </authorList>
    </citation>
    <scope>NUCLEOTIDE SEQUENCE [LARGE SCALE GENOMIC DNA]</scope>
    <source>
        <strain evidence="3">ATCC BAA-855 / HW-1</strain>
    </source>
</reference>
<dbReference type="GO" id="GO:0032259">
    <property type="term" value="P:methylation"/>
    <property type="evidence" value="ECO:0007669"/>
    <property type="project" value="UniProtKB-KW"/>
</dbReference>
<dbReference type="STRING" id="483219.LILAB_10880"/>
<keyword evidence="2" id="KW-0808">Transferase</keyword>
<protein>
    <submittedName>
        <fullName evidence="2">CheR methyltransferase SAM-binding domain-containing protein</fullName>
    </submittedName>
</protein>
<gene>
    <name evidence="2" type="ordered locus">LILAB_10880</name>
</gene>
<name>F8CNS0_MYXFH</name>
<sequence>MPERTLAPSGGGTGLGAWAAAGAGDCRAAGSGAAGVCVQPADASAAERVRALNLFKGGFLRGPMETSERHATSRPLPLGARDADIQAEALADDGP</sequence>
<dbReference type="eggNOG" id="COG1352">
    <property type="taxonomic scope" value="Bacteria"/>
</dbReference>
<feature type="region of interest" description="Disordered" evidence="1">
    <location>
        <begin position="62"/>
        <end position="81"/>
    </location>
</feature>
<proteinExistence type="predicted"/>
<accession>F8CNS0</accession>
<dbReference type="EMBL" id="CP002830">
    <property type="protein sequence ID" value="AEI64087.1"/>
    <property type="molecule type" value="Genomic_DNA"/>
</dbReference>
<evidence type="ECO:0000313" key="2">
    <source>
        <dbReference type="EMBL" id="AEI64087.1"/>
    </source>
</evidence>